<evidence type="ECO:0000256" key="2">
    <source>
        <dbReference type="SAM" id="Phobius"/>
    </source>
</evidence>
<comment type="caution">
    <text evidence="3">The sequence shown here is derived from an EMBL/GenBank/DDBJ whole genome shotgun (WGS) entry which is preliminary data.</text>
</comment>
<dbReference type="EMBL" id="VVIM01000001">
    <property type="protein sequence ID" value="KAB0804660.1"/>
    <property type="molecule type" value="Genomic_DNA"/>
</dbReference>
<feature type="transmembrane region" description="Helical" evidence="2">
    <location>
        <begin position="153"/>
        <end position="184"/>
    </location>
</feature>
<proteinExistence type="predicted"/>
<keyword evidence="2" id="KW-0472">Membrane</keyword>
<accession>A0A5N4B5M7</accession>
<keyword evidence="2" id="KW-1133">Transmembrane helix</keyword>
<dbReference type="Proteomes" id="UP000327044">
    <property type="component" value="Unassembled WGS sequence"/>
</dbReference>
<evidence type="ECO:0000256" key="1">
    <source>
        <dbReference type="SAM" id="MobiDB-lite"/>
    </source>
</evidence>
<feature type="region of interest" description="Disordered" evidence="1">
    <location>
        <begin position="206"/>
        <end position="319"/>
    </location>
</feature>
<name>A0A5N4B5M7_PHOPY</name>
<reference evidence="3 4" key="1">
    <citation type="journal article" date="2018" name="Elife">
        <title>Firefly genomes illuminate parallel origins of bioluminescence in beetles.</title>
        <authorList>
            <person name="Fallon T.R."/>
            <person name="Lower S.E."/>
            <person name="Chang C.H."/>
            <person name="Bessho-Uehara M."/>
            <person name="Martin G.J."/>
            <person name="Bewick A.J."/>
            <person name="Behringer M."/>
            <person name="Debat H.J."/>
            <person name="Wong I."/>
            <person name="Day J.C."/>
            <person name="Suvorov A."/>
            <person name="Silva C.J."/>
            <person name="Stanger-Hall K.F."/>
            <person name="Hall D.W."/>
            <person name="Schmitz R.J."/>
            <person name="Nelson D.R."/>
            <person name="Lewis S.M."/>
            <person name="Shigenobu S."/>
            <person name="Bybee S.M."/>
            <person name="Larracuente A.M."/>
            <person name="Oba Y."/>
            <person name="Weng J.K."/>
        </authorList>
    </citation>
    <scope>NUCLEOTIDE SEQUENCE [LARGE SCALE GENOMIC DNA]</scope>
    <source>
        <strain evidence="3">1611_PpyrPB1</strain>
        <tissue evidence="3">Whole body</tissue>
    </source>
</reference>
<keyword evidence="4" id="KW-1185">Reference proteome</keyword>
<gene>
    <name evidence="3" type="ORF">PPYR_01630</name>
</gene>
<dbReference type="OrthoDB" id="10264154at2759"/>
<feature type="transmembrane region" description="Helical" evidence="2">
    <location>
        <begin position="73"/>
        <end position="99"/>
    </location>
</feature>
<sequence>MSLKESGKRLIPFAAAGLGIFQGLVWTILAILGIVSRFLVIDQISWITHSEKLSNTLTAIMQNDASDGPLTGVGLFAVTIVYLVMSVLWVILSSILFICTRAQRHDYLNGVRVAWGVLTLVICIYDVIVTGMLGANYKEYLDLYNSTHASGVLYVLIGYGTLFSLAARGYVLWIINLVASILMLRGELNQKTKANTDIYDSSTIDAFDEPRTPYPGHNNPAYGWENEQPKFDARPSSGNHDYPGGNNSRPQADRVAGLGKQGPKSYPQNILPAEQPNNYRYPTPHIPQPDYYPPQQSNPAMKRFPPPPPNPKFNRNERY</sequence>
<dbReference type="InParanoid" id="A0A5N4B5M7"/>
<evidence type="ECO:0000313" key="4">
    <source>
        <dbReference type="Proteomes" id="UP000327044"/>
    </source>
</evidence>
<protein>
    <submittedName>
        <fullName evidence="3">Uncharacterized protein</fullName>
    </submittedName>
</protein>
<dbReference type="AlphaFoldDB" id="A0A5N4B5M7"/>
<feature type="transmembrane region" description="Helical" evidence="2">
    <location>
        <begin position="111"/>
        <end position="133"/>
    </location>
</feature>
<evidence type="ECO:0000313" key="3">
    <source>
        <dbReference type="EMBL" id="KAB0804660.1"/>
    </source>
</evidence>
<organism evidence="3 4">
    <name type="scientific">Photinus pyralis</name>
    <name type="common">Common eastern firefly</name>
    <name type="synonym">Lampyris pyralis</name>
    <dbReference type="NCBI Taxonomy" id="7054"/>
    <lineage>
        <taxon>Eukaryota</taxon>
        <taxon>Metazoa</taxon>
        <taxon>Ecdysozoa</taxon>
        <taxon>Arthropoda</taxon>
        <taxon>Hexapoda</taxon>
        <taxon>Insecta</taxon>
        <taxon>Pterygota</taxon>
        <taxon>Neoptera</taxon>
        <taxon>Endopterygota</taxon>
        <taxon>Coleoptera</taxon>
        <taxon>Polyphaga</taxon>
        <taxon>Elateriformia</taxon>
        <taxon>Elateroidea</taxon>
        <taxon>Lampyridae</taxon>
        <taxon>Lampyrinae</taxon>
        <taxon>Photinus</taxon>
    </lineage>
</organism>
<dbReference type="FunCoup" id="A0A5N4B5M7">
    <property type="interactions" value="2"/>
</dbReference>
<feature type="transmembrane region" description="Helical" evidence="2">
    <location>
        <begin position="12"/>
        <end position="35"/>
    </location>
</feature>
<keyword evidence="2" id="KW-0812">Transmembrane</keyword>